<dbReference type="PANTHER" id="PTHR42713:SF3">
    <property type="entry name" value="TRANSCRIPTIONAL REGULATORY PROTEIN HPTR"/>
    <property type="match status" value="1"/>
</dbReference>
<dbReference type="SUPFAM" id="SSF46689">
    <property type="entry name" value="Homeodomain-like"/>
    <property type="match status" value="1"/>
</dbReference>
<keyword evidence="12" id="KW-1185">Reference proteome</keyword>
<keyword evidence="7" id="KW-0804">Transcription</keyword>
<dbReference type="PRINTS" id="PR00032">
    <property type="entry name" value="HTHARAC"/>
</dbReference>
<feature type="domain" description="Response regulatory" evidence="10">
    <location>
        <begin position="3"/>
        <end position="120"/>
    </location>
</feature>
<dbReference type="Proteomes" id="UP000515679">
    <property type="component" value="Chromosome"/>
</dbReference>
<evidence type="ECO:0000313" key="12">
    <source>
        <dbReference type="Proteomes" id="UP000515679"/>
    </source>
</evidence>
<sequence length="422" mass="47792">MLKLLIVDDDEWIREGIRRNVNWSDSGIEVVGTAADGQEGWELVRSLSPDLLLTDIRMPFMDGLELARLVQESLPRTKVIFLTGYDDFAYAKQAIQLKASDYVMKFEDNDRILQAVLAAGQELIRERDEQEKARKSQALIRGKFFADLIGVGGTTDWVRRESALLGIRFAGDKFAVAVIQSEDVKRFSRPYAMLNPELLLFSILNICEELFPSDDRHDLFFVSYNQRINVIYSFPDGLSEAETTARIEEVAGLIRDTVAKVLKVPIRVGVGGVRESIGLLPDSYNEALAAVQLKDAAESSGISFSQDVRHSQGSHQNMLNRILEVIHSRYGDEKLTLTTVAGLIHLTPTYVSTLFKKYQNVNFVDYLIRVRMEKAEELLIHSDRKAYEIAESVGYPNSQYFSVAFKKHTGCSPLEYRQKHQK</sequence>
<evidence type="ECO:0000256" key="2">
    <source>
        <dbReference type="ARBA" id="ARBA00022490"/>
    </source>
</evidence>
<dbReference type="InterPro" id="IPR009057">
    <property type="entry name" value="Homeodomain-like_sf"/>
</dbReference>
<dbReference type="CDD" id="cd17536">
    <property type="entry name" value="REC_YesN-like"/>
    <property type="match status" value="1"/>
</dbReference>
<dbReference type="GO" id="GO:0043565">
    <property type="term" value="F:sequence-specific DNA binding"/>
    <property type="evidence" value="ECO:0007669"/>
    <property type="project" value="InterPro"/>
</dbReference>
<dbReference type="InterPro" id="IPR051552">
    <property type="entry name" value="HptR"/>
</dbReference>
<keyword evidence="6" id="KW-0238">DNA-binding</keyword>
<dbReference type="Pfam" id="PF12833">
    <property type="entry name" value="HTH_18"/>
    <property type="match status" value="1"/>
</dbReference>
<dbReference type="Gene3D" id="3.40.50.2300">
    <property type="match status" value="1"/>
</dbReference>
<keyword evidence="4" id="KW-0902">Two-component regulatory system</keyword>
<dbReference type="Pfam" id="PF00072">
    <property type="entry name" value="Response_reg"/>
    <property type="match status" value="1"/>
</dbReference>
<evidence type="ECO:0000259" key="9">
    <source>
        <dbReference type="PROSITE" id="PS01124"/>
    </source>
</evidence>
<dbReference type="SMART" id="SM00342">
    <property type="entry name" value="HTH_ARAC"/>
    <property type="match status" value="1"/>
</dbReference>
<evidence type="ECO:0000256" key="5">
    <source>
        <dbReference type="ARBA" id="ARBA00023015"/>
    </source>
</evidence>
<keyword evidence="3 8" id="KW-0597">Phosphoprotein</keyword>
<gene>
    <name evidence="11" type="ORF">FPL14_25175</name>
</gene>
<feature type="domain" description="HTH araC/xylS-type" evidence="9">
    <location>
        <begin position="320"/>
        <end position="419"/>
    </location>
</feature>
<evidence type="ECO:0000313" key="11">
    <source>
        <dbReference type="EMBL" id="QMV44092.1"/>
    </source>
</evidence>
<dbReference type="PANTHER" id="PTHR42713">
    <property type="entry name" value="HISTIDINE KINASE-RELATED"/>
    <property type="match status" value="1"/>
</dbReference>
<dbReference type="KEGG" id="cchl:FPL14_25175"/>
<organism evidence="11 12">
    <name type="scientific">Cohnella cholangitidis</name>
    <dbReference type="NCBI Taxonomy" id="2598458"/>
    <lineage>
        <taxon>Bacteria</taxon>
        <taxon>Bacillati</taxon>
        <taxon>Bacillota</taxon>
        <taxon>Bacilli</taxon>
        <taxon>Bacillales</taxon>
        <taxon>Paenibacillaceae</taxon>
        <taxon>Cohnella</taxon>
    </lineage>
</organism>
<accession>A0A7G5C4F8</accession>
<keyword evidence="2" id="KW-0963">Cytoplasm</keyword>
<comment type="subcellular location">
    <subcellularLocation>
        <location evidence="1">Cytoplasm</location>
    </subcellularLocation>
</comment>
<dbReference type="AlphaFoldDB" id="A0A7G5C4F8"/>
<feature type="modified residue" description="4-aspartylphosphate" evidence="8">
    <location>
        <position position="55"/>
    </location>
</feature>
<dbReference type="PROSITE" id="PS50110">
    <property type="entry name" value="RESPONSE_REGULATORY"/>
    <property type="match status" value="1"/>
</dbReference>
<name>A0A7G5C4F8_9BACL</name>
<dbReference type="Pfam" id="PF17853">
    <property type="entry name" value="GGDEF_2"/>
    <property type="match status" value="1"/>
</dbReference>
<dbReference type="GO" id="GO:0005737">
    <property type="term" value="C:cytoplasm"/>
    <property type="evidence" value="ECO:0007669"/>
    <property type="project" value="UniProtKB-SubCell"/>
</dbReference>
<dbReference type="GO" id="GO:0003700">
    <property type="term" value="F:DNA-binding transcription factor activity"/>
    <property type="evidence" value="ECO:0007669"/>
    <property type="project" value="InterPro"/>
</dbReference>
<dbReference type="SUPFAM" id="SSF52172">
    <property type="entry name" value="CheY-like"/>
    <property type="match status" value="1"/>
</dbReference>
<dbReference type="InterPro" id="IPR041522">
    <property type="entry name" value="CdaR_GGDEF"/>
</dbReference>
<evidence type="ECO:0000256" key="4">
    <source>
        <dbReference type="ARBA" id="ARBA00023012"/>
    </source>
</evidence>
<evidence type="ECO:0000256" key="3">
    <source>
        <dbReference type="ARBA" id="ARBA00022553"/>
    </source>
</evidence>
<dbReference type="InterPro" id="IPR011006">
    <property type="entry name" value="CheY-like_superfamily"/>
</dbReference>
<reference evidence="11 12" key="1">
    <citation type="submission" date="2019-07" db="EMBL/GenBank/DDBJ databases">
        <authorList>
            <person name="Kim J.K."/>
            <person name="Cheong H.-M."/>
            <person name="Choi Y."/>
            <person name="Hwang K.J."/>
            <person name="Lee S."/>
            <person name="Choi C."/>
        </authorList>
    </citation>
    <scope>NUCLEOTIDE SEQUENCE [LARGE SCALE GENOMIC DNA]</scope>
    <source>
        <strain evidence="11 12">KS 22</strain>
    </source>
</reference>
<evidence type="ECO:0000256" key="7">
    <source>
        <dbReference type="ARBA" id="ARBA00023163"/>
    </source>
</evidence>
<evidence type="ECO:0000256" key="6">
    <source>
        <dbReference type="ARBA" id="ARBA00023125"/>
    </source>
</evidence>
<dbReference type="GO" id="GO:0000160">
    <property type="term" value="P:phosphorelay signal transduction system"/>
    <property type="evidence" value="ECO:0007669"/>
    <property type="project" value="UniProtKB-KW"/>
</dbReference>
<protein>
    <submittedName>
        <fullName evidence="11">Response regulator</fullName>
    </submittedName>
</protein>
<dbReference type="SMART" id="SM00448">
    <property type="entry name" value="REC"/>
    <property type="match status" value="1"/>
</dbReference>
<dbReference type="InterPro" id="IPR020449">
    <property type="entry name" value="Tscrpt_reg_AraC-type_HTH"/>
</dbReference>
<evidence type="ECO:0000259" key="10">
    <source>
        <dbReference type="PROSITE" id="PS50110"/>
    </source>
</evidence>
<evidence type="ECO:0000256" key="8">
    <source>
        <dbReference type="PROSITE-ProRule" id="PRU00169"/>
    </source>
</evidence>
<dbReference type="InterPro" id="IPR018060">
    <property type="entry name" value="HTH_AraC"/>
</dbReference>
<dbReference type="RefSeq" id="WP_182300325.1">
    <property type="nucleotide sequence ID" value="NZ_CP041969.1"/>
</dbReference>
<dbReference type="InterPro" id="IPR001789">
    <property type="entry name" value="Sig_transdc_resp-reg_receiver"/>
</dbReference>
<dbReference type="Gene3D" id="1.10.10.60">
    <property type="entry name" value="Homeodomain-like"/>
    <property type="match status" value="2"/>
</dbReference>
<proteinExistence type="predicted"/>
<dbReference type="EMBL" id="CP041969">
    <property type="protein sequence ID" value="QMV44092.1"/>
    <property type="molecule type" value="Genomic_DNA"/>
</dbReference>
<dbReference type="PROSITE" id="PS01124">
    <property type="entry name" value="HTH_ARAC_FAMILY_2"/>
    <property type="match status" value="1"/>
</dbReference>
<evidence type="ECO:0000256" key="1">
    <source>
        <dbReference type="ARBA" id="ARBA00004496"/>
    </source>
</evidence>
<keyword evidence="5" id="KW-0805">Transcription regulation</keyword>